<dbReference type="AlphaFoldDB" id="A0A1C4YBW1"/>
<protein>
    <recommendedName>
        <fullName evidence="2">Amidohydrolase 3 domain-containing protein</fullName>
    </recommendedName>
</protein>
<dbReference type="PANTHER" id="PTHR22642">
    <property type="entry name" value="IMIDAZOLONEPROPIONASE"/>
    <property type="match status" value="1"/>
</dbReference>
<accession>A0A1C4YBW1</accession>
<evidence type="ECO:0000313" key="3">
    <source>
        <dbReference type="EMBL" id="SCF18160.1"/>
    </source>
</evidence>
<dbReference type="Gene3D" id="3.10.310.70">
    <property type="match status" value="1"/>
</dbReference>
<sequence length="635" mass="67640">MTHVGQGSSRTSSRFRHSAIAAVLALPLGITGAAGAASALPAPQSGAGHADTFFVNAKVLQYGPNQAKFSDSLAVKDGKIVFVGVRNPGQTKKWVGPNTKVVDLKGKMLMPGLGDGHLHGARIIDCDMGYEGGTVDAVLGKLKACLTSAEQAGYLNSNFILSARNFMGDAMQPKGTILDRATLDRLSKSPEEDRYGTGTTRPIMVRNMDGHKFSTNSQAIINAGITADTATPPGGFIGHDENGEPNGTFADFSANFGPATPQAPDANYQQLVANIKKANRLGVTAILRPGGSATDVQLAKRLADDGNMTVHFNQALSASDVRGASEAEIDKLIAGINKVRDAFDGYSSPNSPGSLSIDTMKIFCDGVPEYPGQTAAMEKPYRINVGTTENPVWVEGDLRGEEPSCDDARLGFLKLDANKWTIHTHSIGNRAVRVSLENFAEIKKTNPAWDRRDTITHLQFVNKSDYKRFGEIGVVASMSLQWAQRDGWTVNGAEGYIAPEDLAGMYPAKSLLRNGAVVAAGSDWPVTDLIPWTAIETAIDREGEVNEAAGILPGQLVPTEGISLLESLKAATIGVAYQLHQEDVTGSIEVGKFADLIVIDQDLFGIPTEKISDTKVLMTMLKGEVVYSDPDSPVL</sequence>
<dbReference type="PANTHER" id="PTHR22642:SF2">
    <property type="entry name" value="PROTEIN LONG AFTER FAR-RED 3"/>
    <property type="match status" value="1"/>
</dbReference>
<dbReference type="SUPFAM" id="SSF51556">
    <property type="entry name" value="Metallo-dependent hydrolases"/>
    <property type="match status" value="1"/>
</dbReference>
<dbReference type="InterPro" id="IPR033932">
    <property type="entry name" value="YtcJ-like"/>
</dbReference>
<dbReference type="RefSeq" id="WP_157744550.1">
    <property type="nucleotide sequence ID" value="NZ_LT607411.1"/>
</dbReference>
<dbReference type="SUPFAM" id="SSF51338">
    <property type="entry name" value="Composite domain of metallo-dependent hydrolases"/>
    <property type="match status" value="1"/>
</dbReference>
<dbReference type="EMBL" id="LT607411">
    <property type="protein sequence ID" value="SCF18160.1"/>
    <property type="molecule type" value="Genomic_DNA"/>
</dbReference>
<gene>
    <name evidence="3" type="ORF">GA0074695_4078</name>
</gene>
<evidence type="ECO:0000313" key="4">
    <source>
        <dbReference type="Proteomes" id="UP000198242"/>
    </source>
</evidence>
<feature type="signal peptide" evidence="1">
    <location>
        <begin position="1"/>
        <end position="36"/>
    </location>
</feature>
<dbReference type="CDD" id="cd01300">
    <property type="entry name" value="YtcJ_like"/>
    <property type="match status" value="1"/>
</dbReference>
<keyword evidence="4" id="KW-1185">Reference proteome</keyword>
<dbReference type="InterPro" id="IPR032466">
    <property type="entry name" value="Metal_Hydrolase"/>
</dbReference>
<dbReference type="Pfam" id="PF07969">
    <property type="entry name" value="Amidohydro_3"/>
    <property type="match status" value="1"/>
</dbReference>
<feature type="domain" description="Amidohydrolase 3" evidence="2">
    <location>
        <begin position="100"/>
        <end position="627"/>
    </location>
</feature>
<name>A0A1C4YBW1_MICVI</name>
<proteinExistence type="predicted"/>
<evidence type="ECO:0000259" key="2">
    <source>
        <dbReference type="Pfam" id="PF07969"/>
    </source>
</evidence>
<dbReference type="Proteomes" id="UP000198242">
    <property type="component" value="Chromosome I"/>
</dbReference>
<dbReference type="Gene3D" id="3.20.20.140">
    <property type="entry name" value="Metal-dependent hydrolases"/>
    <property type="match status" value="1"/>
</dbReference>
<dbReference type="InterPro" id="IPR011059">
    <property type="entry name" value="Metal-dep_hydrolase_composite"/>
</dbReference>
<reference evidence="4" key="1">
    <citation type="submission" date="2016-06" db="EMBL/GenBank/DDBJ databases">
        <authorList>
            <person name="Varghese N."/>
            <person name="Submissions Spin"/>
        </authorList>
    </citation>
    <scope>NUCLEOTIDE SEQUENCE [LARGE SCALE GENOMIC DNA]</scope>
    <source>
        <strain evidence="4">DSM 43909</strain>
    </source>
</reference>
<dbReference type="InterPro" id="IPR013108">
    <property type="entry name" value="Amidohydro_3"/>
</dbReference>
<dbReference type="OrthoDB" id="3173428at2"/>
<dbReference type="GO" id="GO:0016810">
    <property type="term" value="F:hydrolase activity, acting on carbon-nitrogen (but not peptide) bonds"/>
    <property type="evidence" value="ECO:0007669"/>
    <property type="project" value="InterPro"/>
</dbReference>
<feature type="chain" id="PRO_5008709015" description="Amidohydrolase 3 domain-containing protein" evidence="1">
    <location>
        <begin position="37"/>
        <end position="635"/>
    </location>
</feature>
<organism evidence="3 4">
    <name type="scientific">Micromonospora viridifaciens</name>
    <dbReference type="NCBI Taxonomy" id="1881"/>
    <lineage>
        <taxon>Bacteria</taxon>
        <taxon>Bacillati</taxon>
        <taxon>Actinomycetota</taxon>
        <taxon>Actinomycetes</taxon>
        <taxon>Micromonosporales</taxon>
        <taxon>Micromonosporaceae</taxon>
        <taxon>Micromonospora</taxon>
    </lineage>
</organism>
<keyword evidence="1" id="KW-0732">Signal</keyword>
<evidence type="ECO:0000256" key="1">
    <source>
        <dbReference type="SAM" id="SignalP"/>
    </source>
</evidence>
<dbReference type="Gene3D" id="2.30.40.10">
    <property type="entry name" value="Urease, subunit C, domain 1"/>
    <property type="match status" value="1"/>
</dbReference>